<dbReference type="Pfam" id="PF01636">
    <property type="entry name" value="APH"/>
    <property type="match status" value="1"/>
</dbReference>
<keyword evidence="2" id="KW-1133">Transmembrane helix</keyword>
<protein>
    <submittedName>
        <fullName evidence="4">Phosphotransferase family enzyme</fullName>
    </submittedName>
</protein>
<dbReference type="InterPro" id="IPR011009">
    <property type="entry name" value="Kinase-like_dom_sf"/>
</dbReference>
<evidence type="ECO:0000259" key="3">
    <source>
        <dbReference type="Pfam" id="PF01636"/>
    </source>
</evidence>
<dbReference type="GO" id="GO:0016740">
    <property type="term" value="F:transferase activity"/>
    <property type="evidence" value="ECO:0007669"/>
    <property type="project" value="UniProtKB-KW"/>
</dbReference>
<feature type="region of interest" description="Disordered" evidence="1">
    <location>
        <begin position="244"/>
        <end position="270"/>
    </location>
</feature>
<dbReference type="Proteomes" id="UP000231693">
    <property type="component" value="Unassembled WGS sequence"/>
</dbReference>
<dbReference type="SUPFAM" id="SSF56112">
    <property type="entry name" value="Protein kinase-like (PK-like)"/>
    <property type="match status" value="1"/>
</dbReference>
<sequence length="410" mass="43812">MLAVAAGLGVVRLPQPWGDMGGDLVYAVAVYAAIVLVLPRMRPVWVAVVAVSTCWVIELAQATGLVGVVVDAVPAARWVLGTTFAVRDLVLYAVGGVLALLVDRGLVRLARGSVRSGSGRSGSARSRPQGAQGVDNSVHNHPQAVEEVLAGGNSTAVVRVGDRVHRTAGPWTPTIHGLLDHLHERGVDDVPVAHGTDDQGREVVSYLPGDVAHHPLPAWLWTTEVLVDSARWLRRFHDAGADYATSDRPTLDAADRDGPTGPAASDTTDRVWRSPVHEPVEVVCHNDVAPYNMVFRDGRLVGVIDLDTASPGPRVWDLAYLAYRLAPFAADAFDGADDVPDLDPLARLDALVDAYGMPFARADVLATMADRLDELALDAEGRAATSGPPELREHAAMYRADAERLRALRP</sequence>
<dbReference type="AlphaFoldDB" id="A0A2M9D175"/>
<organism evidence="4 5">
    <name type="scientific">Sediminihabitans luteus</name>
    <dbReference type="NCBI Taxonomy" id="1138585"/>
    <lineage>
        <taxon>Bacteria</taxon>
        <taxon>Bacillati</taxon>
        <taxon>Actinomycetota</taxon>
        <taxon>Actinomycetes</taxon>
        <taxon>Micrococcales</taxon>
        <taxon>Cellulomonadaceae</taxon>
        <taxon>Sediminihabitans</taxon>
    </lineage>
</organism>
<name>A0A2M9D175_9CELL</name>
<evidence type="ECO:0000256" key="1">
    <source>
        <dbReference type="SAM" id="MobiDB-lite"/>
    </source>
</evidence>
<dbReference type="InterPro" id="IPR021257">
    <property type="entry name" value="DUF2809"/>
</dbReference>
<dbReference type="InterPro" id="IPR002575">
    <property type="entry name" value="Aminoglycoside_PTrfase"/>
</dbReference>
<reference evidence="4 5" key="1">
    <citation type="submission" date="2017-11" db="EMBL/GenBank/DDBJ databases">
        <title>Genomic Encyclopedia of Archaeal and Bacterial Type Strains, Phase II (KMG-II): From Individual Species to Whole Genera.</title>
        <authorList>
            <person name="Goeker M."/>
        </authorList>
    </citation>
    <scope>NUCLEOTIDE SEQUENCE [LARGE SCALE GENOMIC DNA]</scope>
    <source>
        <strain evidence="4 5">DSM 25478</strain>
    </source>
</reference>
<accession>A0A2M9D175</accession>
<comment type="caution">
    <text evidence="4">The sequence shown here is derived from an EMBL/GenBank/DDBJ whole genome shotgun (WGS) entry which is preliminary data.</text>
</comment>
<dbReference type="Gene3D" id="3.90.1200.10">
    <property type="match status" value="1"/>
</dbReference>
<dbReference type="Pfam" id="PF10990">
    <property type="entry name" value="DUF2809"/>
    <property type="match status" value="1"/>
</dbReference>
<evidence type="ECO:0000256" key="2">
    <source>
        <dbReference type="SAM" id="Phobius"/>
    </source>
</evidence>
<feature type="transmembrane region" description="Helical" evidence="2">
    <location>
        <begin position="89"/>
        <end position="107"/>
    </location>
</feature>
<keyword evidence="5" id="KW-1185">Reference proteome</keyword>
<keyword evidence="2" id="KW-0812">Transmembrane</keyword>
<gene>
    <name evidence="4" type="ORF">CLV28_1136</name>
</gene>
<feature type="compositionally biased region" description="Basic and acidic residues" evidence="1">
    <location>
        <begin position="249"/>
        <end position="258"/>
    </location>
</feature>
<proteinExistence type="predicted"/>
<feature type="region of interest" description="Disordered" evidence="1">
    <location>
        <begin position="113"/>
        <end position="137"/>
    </location>
</feature>
<feature type="compositionally biased region" description="Low complexity" evidence="1">
    <location>
        <begin position="113"/>
        <end position="127"/>
    </location>
</feature>
<dbReference type="EMBL" id="PGFE01000001">
    <property type="protein sequence ID" value="PJJ77910.1"/>
    <property type="molecule type" value="Genomic_DNA"/>
</dbReference>
<feature type="domain" description="Aminoglycoside phosphotransferase" evidence="3">
    <location>
        <begin position="171"/>
        <end position="333"/>
    </location>
</feature>
<feature type="transmembrane region" description="Helical" evidence="2">
    <location>
        <begin position="20"/>
        <end position="38"/>
    </location>
</feature>
<evidence type="ECO:0000313" key="4">
    <source>
        <dbReference type="EMBL" id="PJJ77910.1"/>
    </source>
</evidence>
<feature type="transmembrane region" description="Helical" evidence="2">
    <location>
        <begin position="45"/>
        <end position="69"/>
    </location>
</feature>
<keyword evidence="4" id="KW-0808">Transferase</keyword>
<keyword evidence="2" id="KW-0472">Membrane</keyword>
<evidence type="ECO:0000313" key="5">
    <source>
        <dbReference type="Proteomes" id="UP000231693"/>
    </source>
</evidence>